<sequence length="264" mass="29998">MPGLDKTRFIDVSERDLDQVSCGLCSAVFDDPVLSHCCPQIYCKDCLHDWLRRYNTCPNECPAISHKDIVSAPKVLLKALHDLKIRHKDIVSAPKVLLKALHDLKIRCDFHTNGCKTVLKLRELSEHRQSCGFKAPEPQDPQQLCATCGQSYSAVGADTRRHNCIESLKRKLDAIHTENHHLCRENNEIKSELDLMKLIAHSTDDETHTHDYTGKYELTRSINHDQILRKVGAGQTYIDHWNSQKHSVQISRFGDAYCMTTGNG</sequence>
<dbReference type="OrthoDB" id="6270329at2759"/>
<dbReference type="SUPFAM" id="SSF57850">
    <property type="entry name" value="RING/U-box"/>
    <property type="match status" value="1"/>
</dbReference>
<dbReference type="SUPFAM" id="SSF50814">
    <property type="entry name" value="Lipocalins"/>
    <property type="match status" value="1"/>
</dbReference>
<dbReference type="PANTHER" id="PTHR10131">
    <property type="entry name" value="TNF RECEPTOR ASSOCIATED FACTOR"/>
    <property type="match status" value="1"/>
</dbReference>
<protein>
    <recommendedName>
        <fullName evidence="3">RING-type domain-containing protein</fullName>
    </recommendedName>
</protein>
<dbReference type="EMBL" id="CAJPIZ010006967">
    <property type="protein sequence ID" value="CAG2109958.1"/>
    <property type="molecule type" value="Genomic_DNA"/>
</dbReference>
<dbReference type="InterPro" id="IPR013083">
    <property type="entry name" value="Znf_RING/FYVE/PHD"/>
</dbReference>
<dbReference type="InterPro" id="IPR012674">
    <property type="entry name" value="Calycin"/>
</dbReference>
<gene>
    <name evidence="1" type="ORF">OSB1V03_LOCUS9944</name>
</gene>
<evidence type="ECO:0000313" key="2">
    <source>
        <dbReference type="Proteomes" id="UP000759131"/>
    </source>
</evidence>
<name>A0A7R9KU75_9ACAR</name>
<reference evidence="1" key="1">
    <citation type="submission" date="2020-11" db="EMBL/GenBank/DDBJ databases">
        <authorList>
            <person name="Tran Van P."/>
        </authorList>
    </citation>
    <scope>NUCLEOTIDE SEQUENCE</scope>
</reference>
<dbReference type="PANTHER" id="PTHR10131:SF94">
    <property type="entry name" value="TNF RECEPTOR-ASSOCIATED FACTOR 4"/>
    <property type="match status" value="1"/>
</dbReference>
<accession>A0A7R9KU75</accession>
<dbReference type="Gene3D" id="3.30.40.10">
    <property type="entry name" value="Zinc/RING finger domain, C3HC4 (zinc finger)"/>
    <property type="match status" value="1"/>
</dbReference>
<dbReference type="AlphaFoldDB" id="A0A7R9KU75"/>
<dbReference type="EMBL" id="OC861542">
    <property type="protein sequence ID" value="CAD7629528.1"/>
    <property type="molecule type" value="Genomic_DNA"/>
</dbReference>
<dbReference type="Proteomes" id="UP000759131">
    <property type="component" value="Unassembled WGS sequence"/>
</dbReference>
<evidence type="ECO:0008006" key="3">
    <source>
        <dbReference type="Google" id="ProtNLM"/>
    </source>
</evidence>
<feature type="non-terminal residue" evidence="1">
    <location>
        <position position="264"/>
    </location>
</feature>
<keyword evidence="2" id="KW-1185">Reference proteome</keyword>
<evidence type="ECO:0000313" key="1">
    <source>
        <dbReference type="EMBL" id="CAD7629528.1"/>
    </source>
</evidence>
<organism evidence="1">
    <name type="scientific">Medioppia subpectinata</name>
    <dbReference type="NCBI Taxonomy" id="1979941"/>
    <lineage>
        <taxon>Eukaryota</taxon>
        <taxon>Metazoa</taxon>
        <taxon>Ecdysozoa</taxon>
        <taxon>Arthropoda</taxon>
        <taxon>Chelicerata</taxon>
        <taxon>Arachnida</taxon>
        <taxon>Acari</taxon>
        <taxon>Acariformes</taxon>
        <taxon>Sarcoptiformes</taxon>
        <taxon>Oribatida</taxon>
        <taxon>Brachypylina</taxon>
        <taxon>Oppioidea</taxon>
        <taxon>Oppiidae</taxon>
        <taxon>Medioppia</taxon>
    </lineage>
</organism>
<proteinExistence type="predicted"/>